<comment type="caution">
    <text evidence="1">The sequence shown here is derived from an EMBL/GenBank/DDBJ whole genome shotgun (WGS) entry which is preliminary data.</text>
</comment>
<dbReference type="Proteomes" id="UP001597260">
    <property type="component" value="Unassembled WGS sequence"/>
</dbReference>
<evidence type="ECO:0000313" key="2">
    <source>
        <dbReference type="Proteomes" id="UP001597260"/>
    </source>
</evidence>
<evidence type="ECO:0000313" key="1">
    <source>
        <dbReference type="EMBL" id="MFD1322657.1"/>
    </source>
</evidence>
<sequence>MNLRNPFALPPSQHHVGATVEVTAQAIVRSTADLSLICRWSAAETATVGIASTLASGATQV</sequence>
<proteinExistence type="predicted"/>
<name>A0ABW3YDX3_9ACTN</name>
<reference evidence="2" key="1">
    <citation type="journal article" date="2019" name="Int. J. Syst. Evol. Microbiol.">
        <title>The Global Catalogue of Microorganisms (GCM) 10K type strain sequencing project: providing services to taxonomists for standard genome sequencing and annotation.</title>
        <authorList>
            <consortium name="The Broad Institute Genomics Platform"/>
            <consortium name="The Broad Institute Genome Sequencing Center for Infectious Disease"/>
            <person name="Wu L."/>
            <person name="Ma J."/>
        </authorList>
    </citation>
    <scope>NUCLEOTIDE SEQUENCE [LARGE SCALE GENOMIC DNA]</scope>
    <source>
        <strain evidence="2">JCM 31037</strain>
    </source>
</reference>
<gene>
    <name evidence="1" type="ORF">ACFQ4H_16290</name>
</gene>
<keyword evidence="2" id="KW-1185">Reference proteome</keyword>
<accession>A0ABW3YDX3</accession>
<dbReference type="EMBL" id="JBHTMP010000022">
    <property type="protein sequence ID" value="MFD1322657.1"/>
    <property type="molecule type" value="Genomic_DNA"/>
</dbReference>
<organism evidence="1 2">
    <name type="scientific">Micromonospora sonneratiae</name>
    <dbReference type="NCBI Taxonomy" id="1184706"/>
    <lineage>
        <taxon>Bacteria</taxon>
        <taxon>Bacillati</taxon>
        <taxon>Actinomycetota</taxon>
        <taxon>Actinomycetes</taxon>
        <taxon>Micromonosporales</taxon>
        <taxon>Micromonosporaceae</taxon>
        <taxon>Micromonospora</taxon>
    </lineage>
</organism>
<dbReference type="RefSeq" id="WP_377571810.1">
    <property type="nucleotide sequence ID" value="NZ_JBHTMP010000022.1"/>
</dbReference>
<protein>
    <submittedName>
        <fullName evidence="1">Uncharacterized protein</fullName>
    </submittedName>
</protein>